<protein>
    <submittedName>
        <fullName evidence="1">Uncharacterized protein</fullName>
    </submittedName>
</protein>
<proteinExistence type="predicted"/>
<reference evidence="1 2" key="1">
    <citation type="submission" date="2017-01" db="EMBL/GenBank/DDBJ databases">
        <authorList>
            <person name="Mah S.A."/>
            <person name="Swanson W.J."/>
            <person name="Moy G.W."/>
            <person name="Vacquier V.D."/>
        </authorList>
    </citation>
    <scope>NUCLEOTIDE SEQUENCE [LARGE SCALE GENOMIC DNA]</scope>
    <source>
        <strain evidence="1 2">GSMNP</strain>
    </source>
</reference>
<keyword evidence="2" id="KW-1185">Reference proteome</keyword>
<organism evidence="1 2">
    <name type="scientific">Smittium culicis</name>
    <dbReference type="NCBI Taxonomy" id="133412"/>
    <lineage>
        <taxon>Eukaryota</taxon>
        <taxon>Fungi</taxon>
        <taxon>Fungi incertae sedis</taxon>
        <taxon>Zoopagomycota</taxon>
        <taxon>Kickxellomycotina</taxon>
        <taxon>Harpellomycetes</taxon>
        <taxon>Harpellales</taxon>
        <taxon>Legeriomycetaceae</taxon>
        <taxon>Smittium</taxon>
    </lineage>
</organism>
<accession>A0A1R1X0Q3</accession>
<evidence type="ECO:0000313" key="1">
    <source>
        <dbReference type="EMBL" id="OMJ08211.1"/>
    </source>
</evidence>
<dbReference type="Proteomes" id="UP000187283">
    <property type="component" value="Unassembled WGS sequence"/>
</dbReference>
<dbReference type="AlphaFoldDB" id="A0A1R1X0Q3"/>
<dbReference type="OrthoDB" id="5589851at2759"/>
<feature type="non-terminal residue" evidence="1">
    <location>
        <position position="105"/>
    </location>
</feature>
<evidence type="ECO:0000313" key="2">
    <source>
        <dbReference type="Proteomes" id="UP000187283"/>
    </source>
</evidence>
<sequence>MKLSIGAFRFGDGRAANCANTPTKPDTGVEPVALRLKASRSTIELTGHLVSVRFELTPLSRPQLECGALDRSAKIPVWGLRGLNSGPYDLQSHALPAELSPHIFG</sequence>
<name>A0A1R1X0Q3_9FUNG</name>
<gene>
    <name evidence="1" type="ORF">AYI70_g11690</name>
</gene>
<comment type="caution">
    <text evidence="1">The sequence shown here is derived from an EMBL/GenBank/DDBJ whole genome shotgun (WGS) entry which is preliminary data.</text>
</comment>
<dbReference type="EMBL" id="LSSN01005856">
    <property type="protein sequence ID" value="OMJ08211.1"/>
    <property type="molecule type" value="Genomic_DNA"/>
</dbReference>